<dbReference type="RefSeq" id="XP_040664712.1">
    <property type="nucleotide sequence ID" value="XM_040809817.1"/>
</dbReference>
<dbReference type="GeneID" id="63725328"/>
<dbReference type="VEuPathDB" id="FungiDB:ASPVEDRAFT_25791"/>
<evidence type="ECO:0000256" key="1">
    <source>
        <dbReference type="PROSITE-ProRule" id="PRU00042"/>
    </source>
</evidence>
<accession>A0A1L9PBN6</accession>
<dbReference type="EMBL" id="KV878126">
    <property type="protein sequence ID" value="OJI98949.1"/>
    <property type="molecule type" value="Genomic_DNA"/>
</dbReference>
<dbReference type="PROSITE" id="PS50157">
    <property type="entry name" value="ZINC_FINGER_C2H2_2"/>
    <property type="match status" value="1"/>
</dbReference>
<organism evidence="4 5">
    <name type="scientific">Aspergillus versicolor CBS 583.65</name>
    <dbReference type="NCBI Taxonomy" id="1036611"/>
    <lineage>
        <taxon>Eukaryota</taxon>
        <taxon>Fungi</taxon>
        <taxon>Dikarya</taxon>
        <taxon>Ascomycota</taxon>
        <taxon>Pezizomycotina</taxon>
        <taxon>Eurotiomycetes</taxon>
        <taxon>Eurotiomycetidae</taxon>
        <taxon>Eurotiales</taxon>
        <taxon>Aspergillaceae</taxon>
        <taxon>Aspergillus</taxon>
        <taxon>Aspergillus subgen. Nidulantes</taxon>
    </lineage>
</organism>
<feature type="region of interest" description="Disordered" evidence="2">
    <location>
        <begin position="170"/>
        <end position="221"/>
    </location>
</feature>
<dbReference type="GO" id="GO:0008270">
    <property type="term" value="F:zinc ion binding"/>
    <property type="evidence" value="ECO:0007669"/>
    <property type="project" value="UniProtKB-KW"/>
</dbReference>
<proteinExistence type="predicted"/>
<gene>
    <name evidence="4" type="ORF">ASPVEDRAFT_25791</name>
</gene>
<protein>
    <recommendedName>
        <fullName evidence="3">C2H2-type domain-containing protein</fullName>
    </recommendedName>
</protein>
<reference evidence="5" key="1">
    <citation type="journal article" date="2017" name="Genome Biol.">
        <title>Comparative genomics reveals high biological diversity and specific adaptations in the industrially and medically important fungal genus Aspergillus.</title>
        <authorList>
            <person name="de Vries R.P."/>
            <person name="Riley R."/>
            <person name="Wiebenga A."/>
            <person name="Aguilar-Osorio G."/>
            <person name="Amillis S."/>
            <person name="Uchima C.A."/>
            <person name="Anderluh G."/>
            <person name="Asadollahi M."/>
            <person name="Askin M."/>
            <person name="Barry K."/>
            <person name="Battaglia E."/>
            <person name="Bayram O."/>
            <person name="Benocci T."/>
            <person name="Braus-Stromeyer S.A."/>
            <person name="Caldana C."/>
            <person name="Canovas D."/>
            <person name="Cerqueira G.C."/>
            <person name="Chen F."/>
            <person name="Chen W."/>
            <person name="Choi C."/>
            <person name="Clum A."/>
            <person name="Dos Santos R.A."/>
            <person name="Damasio A.R."/>
            <person name="Diallinas G."/>
            <person name="Emri T."/>
            <person name="Fekete E."/>
            <person name="Flipphi M."/>
            <person name="Freyberg S."/>
            <person name="Gallo A."/>
            <person name="Gournas C."/>
            <person name="Habgood R."/>
            <person name="Hainaut M."/>
            <person name="Harispe M.L."/>
            <person name="Henrissat B."/>
            <person name="Hilden K.S."/>
            <person name="Hope R."/>
            <person name="Hossain A."/>
            <person name="Karabika E."/>
            <person name="Karaffa L."/>
            <person name="Karanyi Z."/>
            <person name="Krasevec N."/>
            <person name="Kuo A."/>
            <person name="Kusch H."/>
            <person name="LaButti K."/>
            <person name="Lagendijk E.L."/>
            <person name="Lapidus A."/>
            <person name="Levasseur A."/>
            <person name="Lindquist E."/>
            <person name="Lipzen A."/>
            <person name="Logrieco A.F."/>
            <person name="MacCabe A."/>
            <person name="Maekelae M.R."/>
            <person name="Malavazi I."/>
            <person name="Melin P."/>
            <person name="Meyer V."/>
            <person name="Mielnichuk N."/>
            <person name="Miskei M."/>
            <person name="Molnar A.P."/>
            <person name="Mule G."/>
            <person name="Ngan C.Y."/>
            <person name="Orejas M."/>
            <person name="Orosz E."/>
            <person name="Ouedraogo J.P."/>
            <person name="Overkamp K.M."/>
            <person name="Park H.-S."/>
            <person name="Perrone G."/>
            <person name="Piumi F."/>
            <person name="Punt P.J."/>
            <person name="Ram A.F."/>
            <person name="Ramon A."/>
            <person name="Rauscher S."/>
            <person name="Record E."/>
            <person name="Riano-Pachon D.M."/>
            <person name="Robert V."/>
            <person name="Roehrig J."/>
            <person name="Ruller R."/>
            <person name="Salamov A."/>
            <person name="Salih N.S."/>
            <person name="Samson R.A."/>
            <person name="Sandor E."/>
            <person name="Sanguinetti M."/>
            <person name="Schuetze T."/>
            <person name="Sepcic K."/>
            <person name="Shelest E."/>
            <person name="Sherlock G."/>
            <person name="Sophianopoulou V."/>
            <person name="Squina F.M."/>
            <person name="Sun H."/>
            <person name="Susca A."/>
            <person name="Todd R.B."/>
            <person name="Tsang A."/>
            <person name="Unkles S.E."/>
            <person name="van de Wiele N."/>
            <person name="van Rossen-Uffink D."/>
            <person name="Oliveira J.V."/>
            <person name="Vesth T.C."/>
            <person name="Visser J."/>
            <person name="Yu J.-H."/>
            <person name="Zhou M."/>
            <person name="Andersen M.R."/>
            <person name="Archer D.B."/>
            <person name="Baker S.E."/>
            <person name="Benoit I."/>
            <person name="Brakhage A.A."/>
            <person name="Braus G.H."/>
            <person name="Fischer R."/>
            <person name="Frisvad J.C."/>
            <person name="Goldman G.H."/>
            <person name="Houbraken J."/>
            <person name="Oakley B."/>
            <person name="Pocsi I."/>
            <person name="Scazzocchio C."/>
            <person name="Seiboth B."/>
            <person name="vanKuyk P.A."/>
            <person name="Wortman J."/>
            <person name="Dyer P.S."/>
            <person name="Grigoriev I.V."/>
        </authorList>
    </citation>
    <scope>NUCLEOTIDE SEQUENCE [LARGE SCALE GENOMIC DNA]</scope>
    <source>
        <strain evidence="5">CBS 583.65</strain>
    </source>
</reference>
<keyword evidence="1" id="KW-0863">Zinc-finger</keyword>
<evidence type="ECO:0000313" key="5">
    <source>
        <dbReference type="Proteomes" id="UP000184073"/>
    </source>
</evidence>
<sequence length="221" mass="25286">MTRKNPNKEFSGDGDTVRQIKAVLNNGRATNRPVMLAVNDWDGLSTNSVALVNSFRPYINEGQITMVIWLQELQVFRKVSVKHAIMMLSGEYEGDVDDFDLPWATKEYIGKIQVIAAWKNNISVDILELRRETRNRTRVPSVDGNSWFYTSTTARCRYCGREFTRADHRGRHEKEVPLENPTVRAAKEAEPPKKRAKRSSKSKTLQREQGFEALDDSPLIS</sequence>
<keyword evidence="5" id="KW-1185">Reference proteome</keyword>
<dbReference type="InterPro" id="IPR013087">
    <property type="entry name" value="Znf_C2H2_type"/>
</dbReference>
<dbReference type="OrthoDB" id="4358598at2759"/>
<dbReference type="Proteomes" id="UP000184073">
    <property type="component" value="Unassembled WGS sequence"/>
</dbReference>
<dbReference type="STRING" id="1036611.A0A1L9PBN6"/>
<dbReference type="AlphaFoldDB" id="A0A1L9PBN6"/>
<keyword evidence="1" id="KW-0862">Zinc</keyword>
<evidence type="ECO:0000259" key="3">
    <source>
        <dbReference type="PROSITE" id="PS50157"/>
    </source>
</evidence>
<evidence type="ECO:0000313" key="4">
    <source>
        <dbReference type="EMBL" id="OJI98949.1"/>
    </source>
</evidence>
<name>A0A1L9PBN6_ASPVE</name>
<keyword evidence="1" id="KW-0479">Metal-binding</keyword>
<evidence type="ECO:0000256" key="2">
    <source>
        <dbReference type="SAM" id="MobiDB-lite"/>
    </source>
</evidence>
<feature type="domain" description="C2H2-type" evidence="3">
    <location>
        <begin position="154"/>
        <end position="181"/>
    </location>
</feature>